<evidence type="ECO:0000259" key="13">
    <source>
        <dbReference type="Pfam" id="PF00278"/>
    </source>
</evidence>
<accession>A0A653DF85</accession>
<comment type="pathway">
    <text evidence="6">Amine and polyamine biosynthesis; putrescine biosynthesis via L-ornithine pathway; putrescine from L-ornithine: step 1/1.</text>
</comment>
<reference evidence="15 16" key="1">
    <citation type="submission" date="2019-01" db="EMBL/GenBank/DDBJ databases">
        <authorList>
            <person name="Sayadi A."/>
        </authorList>
    </citation>
    <scope>NUCLEOTIDE SEQUENCE [LARGE SCALE GENOMIC DNA]</scope>
</reference>
<dbReference type="PANTHER" id="PTHR11482">
    <property type="entry name" value="ARGININE/DIAMINOPIMELATE/ORNITHINE DECARBOXYLASE"/>
    <property type="match status" value="1"/>
</dbReference>
<evidence type="ECO:0000256" key="6">
    <source>
        <dbReference type="ARBA" id="ARBA00034115"/>
    </source>
</evidence>
<evidence type="ECO:0000256" key="9">
    <source>
        <dbReference type="ARBA" id="ARBA00046672"/>
    </source>
</evidence>
<evidence type="ECO:0000256" key="3">
    <source>
        <dbReference type="ARBA" id="ARBA00022898"/>
    </source>
</evidence>
<evidence type="ECO:0000256" key="10">
    <source>
        <dbReference type="ARBA" id="ARBA00049127"/>
    </source>
</evidence>
<dbReference type="Pfam" id="PF02784">
    <property type="entry name" value="Orn_Arg_deC_N"/>
    <property type="match status" value="1"/>
</dbReference>
<dbReference type="InterPro" id="IPR022653">
    <property type="entry name" value="De-COase2_pyr-phos_BS"/>
</dbReference>
<comment type="cofactor">
    <cofactor evidence="1 11">
        <name>pyridoxal 5'-phosphate</name>
        <dbReference type="ChEBI" id="CHEBI:597326"/>
    </cofactor>
</comment>
<dbReference type="InterPro" id="IPR009006">
    <property type="entry name" value="Ala_racemase/Decarboxylase_C"/>
</dbReference>
<dbReference type="InterPro" id="IPR022644">
    <property type="entry name" value="De-COase2_N"/>
</dbReference>
<dbReference type="InterPro" id="IPR022643">
    <property type="entry name" value="De-COase2_C"/>
</dbReference>
<dbReference type="InterPro" id="IPR000183">
    <property type="entry name" value="Orn/DAP/Arg_de-COase"/>
</dbReference>
<comment type="catalytic activity">
    <reaction evidence="10">
        <text>L-ornithine + H(+) = putrescine + CO2</text>
        <dbReference type="Rhea" id="RHEA:22964"/>
        <dbReference type="ChEBI" id="CHEBI:15378"/>
        <dbReference type="ChEBI" id="CHEBI:16526"/>
        <dbReference type="ChEBI" id="CHEBI:46911"/>
        <dbReference type="ChEBI" id="CHEBI:326268"/>
        <dbReference type="EC" id="4.1.1.17"/>
    </reaction>
</comment>
<dbReference type="EC" id="4.1.1.17" evidence="7"/>
<protein>
    <recommendedName>
        <fullName evidence="7">ornithine decarboxylase</fullName>
        <ecNumber evidence="7">4.1.1.17</ecNumber>
    </recommendedName>
</protein>
<evidence type="ECO:0000313" key="15">
    <source>
        <dbReference type="EMBL" id="VEN58673.1"/>
    </source>
</evidence>
<gene>
    <name evidence="15" type="ORF">CALMAC_LOCUS16975</name>
</gene>
<dbReference type="InterPro" id="IPR002433">
    <property type="entry name" value="Orn_de-COase"/>
</dbReference>
<evidence type="ECO:0000313" key="16">
    <source>
        <dbReference type="Proteomes" id="UP000410492"/>
    </source>
</evidence>
<dbReference type="PANTHER" id="PTHR11482:SF6">
    <property type="entry name" value="ORNITHINE DECARBOXYLASE 1-RELATED"/>
    <property type="match status" value="1"/>
</dbReference>
<proteinExistence type="inferred from homology"/>
<comment type="similarity">
    <text evidence="2 12">Belongs to the Orn/Lys/Arg decarboxylase class-II family.</text>
</comment>
<feature type="active site" description="Proton donor" evidence="11">
    <location>
        <position position="346"/>
    </location>
</feature>
<keyword evidence="3 11" id="KW-0663">Pyridoxal phosphate</keyword>
<dbReference type="SUPFAM" id="SSF50621">
    <property type="entry name" value="Alanine racemase C-terminal domain-like"/>
    <property type="match status" value="1"/>
</dbReference>
<name>A0A653DF85_CALMS</name>
<dbReference type="GO" id="GO:0005737">
    <property type="term" value="C:cytoplasm"/>
    <property type="evidence" value="ECO:0007669"/>
    <property type="project" value="TreeGrafter"/>
</dbReference>
<evidence type="ECO:0000256" key="11">
    <source>
        <dbReference type="PIRSR" id="PIRSR600183-50"/>
    </source>
</evidence>
<dbReference type="PRINTS" id="PR01179">
    <property type="entry name" value="ODADCRBXLASE"/>
</dbReference>
<dbReference type="AlphaFoldDB" id="A0A653DF85"/>
<dbReference type="Proteomes" id="UP000410492">
    <property type="component" value="Unassembled WGS sequence"/>
</dbReference>
<keyword evidence="4" id="KW-0620">Polyamine biosynthesis</keyword>
<dbReference type="SUPFAM" id="SSF51419">
    <property type="entry name" value="PLP-binding barrel"/>
    <property type="match status" value="1"/>
</dbReference>
<comment type="subunit">
    <text evidence="9">Homodimer. Only the dimer is catalytically active, as the active sites are constructed of residues from both monomers.</text>
</comment>
<dbReference type="Gene3D" id="3.20.20.10">
    <property type="entry name" value="Alanine racemase"/>
    <property type="match status" value="1"/>
</dbReference>
<dbReference type="CDD" id="cd00622">
    <property type="entry name" value="PLPDE_III_ODC"/>
    <property type="match status" value="1"/>
</dbReference>
<dbReference type="FunFam" id="3.20.20.10:FF:000005">
    <property type="entry name" value="Ornithine decarboxylase"/>
    <property type="match status" value="1"/>
</dbReference>
<dbReference type="Pfam" id="PF00278">
    <property type="entry name" value="Orn_DAP_Arg_deC"/>
    <property type="match status" value="1"/>
</dbReference>
<dbReference type="InterPro" id="IPR029066">
    <property type="entry name" value="PLP-binding_barrel"/>
</dbReference>
<evidence type="ECO:0000256" key="8">
    <source>
        <dbReference type="ARBA" id="ARBA00037173"/>
    </source>
</evidence>
<dbReference type="EMBL" id="CAACVG010011721">
    <property type="protein sequence ID" value="VEN58673.1"/>
    <property type="molecule type" value="Genomic_DNA"/>
</dbReference>
<dbReference type="PRINTS" id="PR01182">
    <property type="entry name" value="ORNDCRBXLASE"/>
</dbReference>
<comment type="function">
    <text evidence="8">Catalyzes the first and rate-limiting step of polyamine biosynthesis that converts ornithine into putrescine, which is the precursor for the polyamines, spermidine and spermine. Polyamines are essential for cell proliferation and are implicated in cellular processes, ranging from DNA replication to apoptosis.</text>
</comment>
<keyword evidence="16" id="KW-1185">Reference proteome</keyword>
<dbReference type="GO" id="GO:0004586">
    <property type="term" value="F:ornithine decarboxylase activity"/>
    <property type="evidence" value="ECO:0007669"/>
    <property type="project" value="UniProtKB-EC"/>
</dbReference>
<evidence type="ECO:0000256" key="2">
    <source>
        <dbReference type="ARBA" id="ARBA00008872"/>
    </source>
</evidence>
<evidence type="ECO:0000259" key="14">
    <source>
        <dbReference type="Pfam" id="PF02784"/>
    </source>
</evidence>
<sequence length="401" mass="44655">MSKETETDLHRIQVVESSVSVKDVIKEIVNSGKVEDAFYVCDLSDIVKKHQDWQKAMPRIETYYAVKCNAHRLVLETLVAMGLGFDCASKEEMKKMLSLGVPPSKIIYAHPTKKLSHLKYAAEVGVEMMTFDNELELYKIKEMFPTAKLVLRIKYDDPMSNFPLGGKFGADPDTEVEYLLQKCRLLGLEVIGVSFHIGSGNTHTEVYQKAIIAARKVFDTGAELGYQFKLLDIGGGFSGNRGSSISEVGMAINMTIEQYFPDPTIKIIAEPGQYFVISAFTLVTQIHSKKHLTGQNENESTRIYYTDISVFNSLIIGLSGFYVEIVPVKEASGAQVYPSTVWGATCDGTDRVSPETVLLPEMEIGDWLAFEEIGSYSLSIAADFNGFELPHVHAIINRSDW</sequence>
<evidence type="ECO:0000256" key="1">
    <source>
        <dbReference type="ARBA" id="ARBA00001933"/>
    </source>
</evidence>
<evidence type="ECO:0000256" key="7">
    <source>
        <dbReference type="ARBA" id="ARBA00034138"/>
    </source>
</evidence>
<feature type="modified residue" description="N6-(pyridoxal phosphate)lysine" evidence="11">
    <location>
        <position position="67"/>
    </location>
</feature>
<evidence type="ECO:0000256" key="5">
    <source>
        <dbReference type="ARBA" id="ARBA00023239"/>
    </source>
</evidence>
<keyword evidence="5" id="KW-0456">Lyase</keyword>
<evidence type="ECO:0000256" key="4">
    <source>
        <dbReference type="ARBA" id="ARBA00023115"/>
    </source>
</evidence>
<organism evidence="15 16">
    <name type="scientific">Callosobruchus maculatus</name>
    <name type="common">Southern cowpea weevil</name>
    <name type="synonym">Pulse bruchid</name>
    <dbReference type="NCBI Taxonomy" id="64391"/>
    <lineage>
        <taxon>Eukaryota</taxon>
        <taxon>Metazoa</taxon>
        <taxon>Ecdysozoa</taxon>
        <taxon>Arthropoda</taxon>
        <taxon>Hexapoda</taxon>
        <taxon>Insecta</taxon>
        <taxon>Pterygota</taxon>
        <taxon>Neoptera</taxon>
        <taxon>Endopterygota</taxon>
        <taxon>Coleoptera</taxon>
        <taxon>Polyphaga</taxon>
        <taxon>Cucujiformia</taxon>
        <taxon>Chrysomeloidea</taxon>
        <taxon>Chrysomelidae</taxon>
        <taxon>Bruchinae</taxon>
        <taxon>Bruchini</taxon>
        <taxon>Callosobruchus</taxon>
    </lineage>
</organism>
<dbReference type="GO" id="GO:0033387">
    <property type="term" value="P:putrescine biosynthetic process from arginine, via ornithine"/>
    <property type="evidence" value="ECO:0007669"/>
    <property type="project" value="TreeGrafter"/>
</dbReference>
<feature type="domain" description="Orn/DAP/Arg decarboxylase 2 C-terminal" evidence="13">
    <location>
        <begin position="38"/>
        <end position="374"/>
    </location>
</feature>
<evidence type="ECO:0000256" key="12">
    <source>
        <dbReference type="RuleBase" id="RU003737"/>
    </source>
</evidence>
<dbReference type="OrthoDB" id="5034579at2759"/>
<dbReference type="Gene3D" id="2.40.37.10">
    <property type="entry name" value="Lyase, Ornithine Decarboxylase, Chain A, domain 1"/>
    <property type="match status" value="1"/>
</dbReference>
<feature type="domain" description="Orn/DAP/Arg decarboxylase 2 N-terminal" evidence="14">
    <location>
        <begin position="43"/>
        <end position="276"/>
    </location>
</feature>
<dbReference type="PROSITE" id="PS00878">
    <property type="entry name" value="ODR_DC_2_1"/>
    <property type="match status" value="1"/>
</dbReference>